<comment type="function">
    <text evidence="3">Toxic component of a type II toxin-antitoxin (TA) system.</text>
</comment>
<proteinExistence type="inferred from homology"/>
<accession>A0A9E2NUN3</accession>
<dbReference type="InterPro" id="IPR003477">
    <property type="entry name" value="PemK-like"/>
</dbReference>
<dbReference type="GO" id="GO:0003677">
    <property type="term" value="F:DNA binding"/>
    <property type="evidence" value="ECO:0007669"/>
    <property type="project" value="InterPro"/>
</dbReference>
<dbReference type="SUPFAM" id="SSF50118">
    <property type="entry name" value="Cell growth inhibitor/plasmid maintenance toxic component"/>
    <property type="match status" value="1"/>
</dbReference>
<dbReference type="EC" id="3.1.-.-" evidence="3"/>
<evidence type="ECO:0000313" key="4">
    <source>
        <dbReference type="EMBL" id="MBU3829443.1"/>
    </source>
</evidence>
<dbReference type="Proteomes" id="UP000824180">
    <property type="component" value="Unassembled WGS sequence"/>
</dbReference>
<dbReference type="PANTHER" id="PTHR33988">
    <property type="entry name" value="ENDORIBONUCLEASE MAZF-RELATED"/>
    <property type="match status" value="1"/>
</dbReference>
<dbReference type="EMBL" id="JAHLFK010000005">
    <property type="protein sequence ID" value="MBU3829443.1"/>
    <property type="molecule type" value="Genomic_DNA"/>
</dbReference>
<comment type="similarity">
    <text evidence="1 3">Belongs to the PemK/MazF family.</text>
</comment>
<dbReference type="AlphaFoldDB" id="A0A9E2NUN3"/>
<dbReference type="PIRSF" id="PIRSF033490">
    <property type="entry name" value="MazF"/>
    <property type="match status" value="1"/>
</dbReference>
<dbReference type="InterPro" id="IPR011067">
    <property type="entry name" value="Plasmid_toxin/cell-grow_inhib"/>
</dbReference>
<dbReference type="Gene3D" id="2.30.30.110">
    <property type="match status" value="1"/>
</dbReference>
<keyword evidence="3" id="KW-0540">Nuclease</keyword>
<sequence>MKNKEIKRGDIFYADLSPVVGSEQGGQRPVLIVQNNTGNHFSTTVIVAPITTQSQKRPLPTHVKLTSKVTGIPRNSVVLLEQIRTVDKQRLMDRIDHLDDQLMKEVDRGLRISLGL</sequence>
<organism evidence="4 5">
    <name type="scientific">Candidatus Limosilactobacillus merdavium</name>
    <dbReference type="NCBI Taxonomy" id="2838651"/>
    <lineage>
        <taxon>Bacteria</taxon>
        <taxon>Bacillati</taxon>
        <taxon>Bacillota</taxon>
        <taxon>Bacilli</taxon>
        <taxon>Lactobacillales</taxon>
        <taxon>Lactobacillaceae</taxon>
        <taxon>Limosilactobacillus</taxon>
    </lineage>
</organism>
<evidence type="ECO:0000256" key="3">
    <source>
        <dbReference type="PIRNR" id="PIRNR033490"/>
    </source>
</evidence>
<evidence type="ECO:0000256" key="2">
    <source>
        <dbReference type="ARBA" id="ARBA00022649"/>
    </source>
</evidence>
<reference evidence="4" key="2">
    <citation type="submission" date="2021-04" db="EMBL/GenBank/DDBJ databases">
        <authorList>
            <person name="Gilroy R."/>
        </authorList>
    </citation>
    <scope>NUCLEOTIDE SEQUENCE</scope>
    <source>
        <strain evidence="4">876</strain>
    </source>
</reference>
<dbReference type="GO" id="GO:0016787">
    <property type="term" value="F:hydrolase activity"/>
    <property type="evidence" value="ECO:0007669"/>
    <property type="project" value="UniProtKB-KW"/>
</dbReference>
<evidence type="ECO:0000313" key="5">
    <source>
        <dbReference type="Proteomes" id="UP000824180"/>
    </source>
</evidence>
<evidence type="ECO:0000256" key="1">
    <source>
        <dbReference type="ARBA" id="ARBA00007521"/>
    </source>
</evidence>
<protein>
    <recommendedName>
        <fullName evidence="3">mRNA interferase</fullName>
        <ecNumber evidence="3">3.1.-.-</ecNumber>
    </recommendedName>
</protein>
<dbReference type="PANTHER" id="PTHR33988:SF2">
    <property type="entry name" value="ENDORIBONUCLEASE MAZF"/>
    <property type="match status" value="1"/>
</dbReference>
<reference evidence="4" key="1">
    <citation type="journal article" date="2021" name="PeerJ">
        <title>Extensive microbial diversity within the chicken gut microbiome revealed by metagenomics and culture.</title>
        <authorList>
            <person name="Gilroy R."/>
            <person name="Ravi A."/>
            <person name="Getino M."/>
            <person name="Pursley I."/>
            <person name="Horton D.L."/>
            <person name="Alikhan N.F."/>
            <person name="Baker D."/>
            <person name="Gharbi K."/>
            <person name="Hall N."/>
            <person name="Watson M."/>
            <person name="Adriaenssens E.M."/>
            <person name="Foster-Nyarko E."/>
            <person name="Jarju S."/>
            <person name="Secka A."/>
            <person name="Antonio M."/>
            <person name="Oren A."/>
            <person name="Chaudhuri R.R."/>
            <person name="La Ragione R."/>
            <person name="Hildebrand F."/>
            <person name="Pallen M.J."/>
        </authorList>
    </citation>
    <scope>NUCLEOTIDE SEQUENCE</scope>
    <source>
        <strain evidence="4">876</strain>
    </source>
</reference>
<gene>
    <name evidence="4" type="ORF">H9843_00835</name>
</gene>
<dbReference type="GO" id="GO:0004521">
    <property type="term" value="F:RNA endonuclease activity"/>
    <property type="evidence" value="ECO:0007669"/>
    <property type="project" value="TreeGrafter"/>
</dbReference>
<keyword evidence="3" id="KW-0255">Endonuclease</keyword>
<keyword evidence="3" id="KW-0378">Hydrolase</keyword>
<keyword evidence="2" id="KW-1277">Toxin-antitoxin system</keyword>
<name>A0A9E2NUN3_9LACO</name>
<dbReference type="GO" id="GO:0016075">
    <property type="term" value="P:rRNA catabolic process"/>
    <property type="evidence" value="ECO:0007669"/>
    <property type="project" value="TreeGrafter"/>
</dbReference>
<comment type="caution">
    <text evidence="4">The sequence shown here is derived from an EMBL/GenBank/DDBJ whole genome shotgun (WGS) entry which is preliminary data.</text>
</comment>
<dbReference type="GO" id="GO:0006402">
    <property type="term" value="P:mRNA catabolic process"/>
    <property type="evidence" value="ECO:0007669"/>
    <property type="project" value="TreeGrafter"/>
</dbReference>
<dbReference type="Pfam" id="PF02452">
    <property type="entry name" value="PemK_toxin"/>
    <property type="match status" value="1"/>
</dbReference>